<evidence type="ECO:0000313" key="5">
    <source>
        <dbReference type="Proteomes" id="UP000198863"/>
    </source>
</evidence>
<keyword evidence="2" id="KW-0812">Transmembrane</keyword>
<evidence type="ECO:0000256" key="2">
    <source>
        <dbReference type="SAM" id="Phobius"/>
    </source>
</evidence>
<reference evidence="5" key="1">
    <citation type="submission" date="2016-10" db="EMBL/GenBank/DDBJ databases">
        <authorList>
            <person name="Varghese N."/>
            <person name="Submissions S."/>
        </authorList>
    </citation>
    <scope>NUCLEOTIDE SEQUENCE [LARGE SCALE GENOMIC DNA]</scope>
    <source>
        <strain evidence="5">DSM 44526</strain>
    </source>
</reference>
<name>A0A1G7SGD1_9ACTN</name>
<evidence type="ECO:0000259" key="3">
    <source>
        <dbReference type="SMART" id="SM00858"/>
    </source>
</evidence>
<feature type="region of interest" description="Disordered" evidence="1">
    <location>
        <begin position="1"/>
        <end position="20"/>
    </location>
</feature>
<dbReference type="EMBL" id="FNCF01000003">
    <property type="protein sequence ID" value="SDG21479.1"/>
    <property type="molecule type" value="Genomic_DNA"/>
</dbReference>
<dbReference type="Proteomes" id="UP000198863">
    <property type="component" value="Unassembled WGS sequence"/>
</dbReference>
<dbReference type="Gene3D" id="3.90.1210.10">
    <property type="entry name" value="Antifreeze-like/N-acetylneuraminic acid synthase C-terminal domain"/>
    <property type="match status" value="1"/>
</dbReference>
<organism evidence="4 5">
    <name type="scientific">Klenkia brasiliensis</name>
    <dbReference type="NCBI Taxonomy" id="333142"/>
    <lineage>
        <taxon>Bacteria</taxon>
        <taxon>Bacillati</taxon>
        <taxon>Actinomycetota</taxon>
        <taxon>Actinomycetes</taxon>
        <taxon>Geodermatophilales</taxon>
        <taxon>Geodermatophilaceae</taxon>
        <taxon>Klenkia</taxon>
    </lineage>
</organism>
<feature type="transmembrane region" description="Helical" evidence="2">
    <location>
        <begin position="41"/>
        <end position="59"/>
    </location>
</feature>
<feature type="domain" description="SAF" evidence="3">
    <location>
        <begin position="66"/>
        <end position="129"/>
    </location>
</feature>
<dbReference type="SMART" id="SM00858">
    <property type="entry name" value="SAF"/>
    <property type="match status" value="1"/>
</dbReference>
<protein>
    <submittedName>
        <fullName evidence="4">SAF domain-containing protein</fullName>
    </submittedName>
</protein>
<gene>
    <name evidence="4" type="ORF">SAMN05660324_1995</name>
</gene>
<evidence type="ECO:0000256" key="1">
    <source>
        <dbReference type="SAM" id="MobiDB-lite"/>
    </source>
</evidence>
<sequence length="234" mass="23412">MTAQMDARPATGPTTKDDEFPSIAPVQLTAAARRRVSRKTLSLAVLVVLLGGVLAYSAAQMLTTRTDVLAVARDVPVGATLTAADLVVASIPADPALTPVPATDLSDVVGMVAEVPLTQGTLLTTGQIGTGSDLTAGQVLVALPLQEGQFPARGLSPGQQVLVVPTPGTNGVTAGATTDQLPAPIEATVAEVGPANATTQVTVVDVRVTQDDGVAVAELASTGNLAIVVLPDGA</sequence>
<accession>A0A1G7SGD1</accession>
<dbReference type="Pfam" id="PF08666">
    <property type="entry name" value="SAF"/>
    <property type="match status" value="1"/>
</dbReference>
<dbReference type="AlphaFoldDB" id="A0A1G7SGD1"/>
<keyword evidence="5" id="KW-1185">Reference proteome</keyword>
<dbReference type="CDD" id="cd11614">
    <property type="entry name" value="SAF_CpaB_FlgA_like"/>
    <property type="match status" value="1"/>
</dbReference>
<keyword evidence="2" id="KW-1133">Transmembrane helix</keyword>
<keyword evidence="2" id="KW-0472">Membrane</keyword>
<dbReference type="RefSeq" id="WP_242658275.1">
    <property type="nucleotide sequence ID" value="NZ_FNCF01000003.1"/>
</dbReference>
<proteinExistence type="predicted"/>
<dbReference type="InterPro" id="IPR013974">
    <property type="entry name" value="SAF"/>
</dbReference>
<evidence type="ECO:0000313" key="4">
    <source>
        <dbReference type="EMBL" id="SDG21479.1"/>
    </source>
</evidence>